<dbReference type="AlphaFoldDB" id="A0A8H4BPK0"/>
<sequence>MLAKIKLPYPDIRDAIWNIDDNILSTDNLMAIRQYIPTKEEIEIVKEYQGDVDMLGNAERYFRSIMYIPRLADRVSCMIFRRRFKDELEEILPELDIIQMAITELKSSTKFKHVLKTVLAIGNYLNGQTVRGNARGFHLDALLKMRDTRAEGEGVSNVPTLLHYLVYFLSKSDDDVVNFRQDISHLQAAAKLSAPTLFATVNSLNGNLNQIKEELSLSTRRKTSELQIDRFAEAMQEFVLEAEPVVNDLKAMTRDIEEKLKDLIVYYGEDPNTIKSEEFFDIISTFSNSFEKAQIEIHEARERALKRQRQQEMQLKKRQQQQQEQQQQQQITSSGIAATAAAFSASSPVMDSFTRPTEEGFEQVLRELKAGLRTNEEAWQNTISRRNKMRATLAAATIAE</sequence>
<reference evidence="3 4" key="1">
    <citation type="submission" date="2019-09" db="EMBL/GenBank/DDBJ databases">
        <authorList>
            <consortium name="DOE Joint Genome Institute"/>
            <person name="Mondo S.J."/>
            <person name="Navarro-Mendoza M.I."/>
            <person name="Perez-Arques C."/>
            <person name="Panchal S."/>
            <person name="Nicolas F.E."/>
            <person name="Ganguly P."/>
            <person name="Pangilinan J."/>
            <person name="Grigoriev I."/>
            <person name="Heitman J."/>
            <person name="Sanya K."/>
            <person name="Garre V."/>
        </authorList>
    </citation>
    <scope>NUCLEOTIDE SEQUENCE [LARGE SCALE GENOMIC DNA]</scope>
    <source>
        <strain evidence="3 4">MU402</strain>
    </source>
</reference>
<dbReference type="PROSITE" id="PS51444">
    <property type="entry name" value="FH2"/>
    <property type="match status" value="1"/>
</dbReference>
<dbReference type="Proteomes" id="UP000469890">
    <property type="component" value="Unassembled WGS sequence"/>
</dbReference>
<dbReference type="Gene3D" id="1.20.58.2220">
    <property type="entry name" value="Formin, FH2 domain"/>
    <property type="match status" value="1"/>
</dbReference>
<dbReference type="PANTHER" id="PTHR45725:SF1">
    <property type="entry name" value="DISHEVELLED ASSOCIATED ACTIVATOR OF MORPHOGENESIS, ISOFORM D"/>
    <property type="match status" value="1"/>
</dbReference>
<accession>A0A8H4BPK0</accession>
<dbReference type="EMBL" id="JAAECE010000001">
    <property type="protein sequence ID" value="KAF1806202.1"/>
    <property type="molecule type" value="Genomic_DNA"/>
</dbReference>
<comment type="caution">
    <text evidence="3">The sequence shown here is derived from an EMBL/GenBank/DDBJ whole genome shotgun (WGS) entry which is preliminary data.</text>
</comment>
<dbReference type="InterPro" id="IPR042201">
    <property type="entry name" value="FH2_Formin_sf"/>
</dbReference>
<organism evidence="3 4">
    <name type="scientific">Mucor circinelloides f. lusitanicus</name>
    <name type="common">Mucor racemosus var. lusitanicus</name>
    <dbReference type="NCBI Taxonomy" id="29924"/>
    <lineage>
        <taxon>Eukaryota</taxon>
        <taxon>Fungi</taxon>
        <taxon>Fungi incertae sedis</taxon>
        <taxon>Mucoromycota</taxon>
        <taxon>Mucoromycotina</taxon>
        <taxon>Mucoromycetes</taxon>
        <taxon>Mucorales</taxon>
        <taxon>Mucorineae</taxon>
        <taxon>Mucoraceae</taxon>
        <taxon>Mucor</taxon>
    </lineage>
</organism>
<proteinExistence type="predicted"/>
<evidence type="ECO:0000313" key="3">
    <source>
        <dbReference type="EMBL" id="KAF1806202.1"/>
    </source>
</evidence>
<feature type="region of interest" description="Disordered" evidence="1">
    <location>
        <begin position="307"/>
        <end position="333"/>
    </location>
</feature>
<dbReference type="PANTHER" id="PTHR45725">
    <property type="entry name" value="FORMIN HOMOLOGY 2 FAMILY MEMBER"/>
    <property type="match status" value="1"/>
</dbReference>
<evidence type="ECO:0000313" key="4">
    <source>
        <dbReference type="Proteomes" id="UP000469890"/>
    </source>
</evidence>
<feature type="domain" description="FH2" evidence="2">
    <location>
        <begin position="1"/>
        <end position="316"/>
    </location>
</feature>
<dbReference type="SMART" id="SM00498">
    <property type="entry name" value="FH2"/>
    <property type="match status" value="1"/>
</dbReference>
<protein>
    <recommendedName>
        <fullName evidence="2">FH2 domain-containing protein</fullName>
    </recommendedName>
</protein>
<dbReference type="InterPro" id="IPR051425">
    <property type="entry name" value="Formin_Homology"/>
</dbReference>
<dbReference type="InterPro" id="IPR015425">
    <property type="entry name" value="FH2_Formin"/>
</dbReference>
<dbReference type="SUPFAM" id="SSF101447">
    <property type="entry name" value="Formin homology 2 domain (FH2 domain)"/>
    <property type="match status" value="1"/>
</dbReference>
<dbReference type="Pfam" id="PF02181">
    <property type="entry name" value="FH2"/>
    <property type="match status" value="1"/>
</dbReference>
<name>A0A8H4BPK0_MUCCL</name>
<evidence type="ECO:0000256" key="1">
    <source>
        <dbReference type="SAM" id="MobiDB-lite"/>
    </source>
</evidence>
<feature type="compositionally biased region" description="Low complexity" evidence="1">
    <location>
        <begin position="320"/>
        <end position="333"/>
    </location>
</feature>
<evidence type="ECO:0000259" key="2">
    <source>
        <dbReference type="PROSITE" id="PS51444"/>
    </source>
</evidence>
<gene>
    <name evidence="3" type="ORF">FB192DRAFT_1003493</name>
</gene>